<dbReference type="EMBL" id="CP002546">
    <property type="protein sequence ID" value="ADY58608.1"/>
    <property type="molecule type" value="Genomic_DNA"/>
</dbReference>
<dbReference type="RefSeq" id="WP_013627344.1">
    <property type="nucleotide sequence ID" value="NC_015174.1"/>
</dbReference>
<dbReference type="HOGENOM" id="CLU_1915546_0_0_0"/>
<protein>
    <submittedName>
        <fullName evidence="1">Uncharacterized protein</fullName>
    </submittedName>
</protein>
<dbReference type="KEGG" id="pbs:Plabr_0987"/>
<name>F0SJ66_RUBBR</name>
<organism evidence="1 2">
    <name type="scientific">Rubinisphaera brasiliensis (strain ATCC 49424 / DSM 5305 / JCM 21570 / IAM 15109 / NBRC 103401 / IFAM 1448)</name>
    <name type="common">Planctomyces brasiliensis</name>
    <dbReference type="NCBI Taxonomy" id="756272"/>
    <lineage>
        <taxon>Bacteria</taxon>
        <taxon>Pseudomonadati</taxon>
        <taxon>Planctomycetota</taxon>
        <taxon>Planctomycetia</taxon>
        <taxon>Planctomycetales</taxon>
        <taxon>Planctomycetaceae</taxon>
        <taxon>Rubinisphaera</taxon>
    </lineage>
</organism>
<dbReference type="Proteomes" id="UP000006860">
    <property type="component" value="Chromosome"/>
</dbReference>
<dbReference type="AlphaFoldDB" id="F0SJ66"/>
<reference evidence="2" key="1">
    <citation type="submission" date="2011-02" db="EMBL/GenBank/DDBJ databases">
        <title>The complete genome of Planctomyces brasiliensis DSM 5305.</title>
        <authorList>
            <person name="Lucas S."/>
            <person name="Copeland A."/>
            <person name="Lapidus A."/>
            <person name="Bruce D."/>
            <person name="Goodwin L."/>
            <person name="Pitluck S."/>
            <person name="Kyrpides N."/>
            <person name="Mavromatis K."/>
            <person name="Pagani I."/>
            <person name="Ivanova N."/>
            <person name="Ovchinnikova G."/>
            <person name="Lu M."/>
            <person name="Detter J.C."/>
            <person name="Han C."/>
            <person name="Land M."/>
            <person name="Hauser L."/>
            <person name="Markowitz V."/>
            <person name="Cheng J.-F."/>
            <person name="Hugenholtz P."/>
            <person name="Woyke T."/>
            <person name="Wu D."/>
            <person name="Tindall B."/>
            <person name="Pomrenke H.G."/>
            <person name="Brambilla E."/>
            <person name="Klenk H.-P."/>
            <person name="Eisen J.A."/>
        </authorList>
    </citation>
    <scope>NUCLEOTIDE SEQUENCE [LARGE SCALE GENOMIC DNA]</scope>
    <source>
        <strain evidence="2">ATCC 49424 / DSM 5305 / JCM 21570 / NBRC 103401 / IFAM 1448</strain>
    </source>
</reference>
<evidence type="ECO:0000313" key="1">
    <source>
        <dbReference type="EMBL" id="ADY58608.1"/>
    </source>
</evidence>
<evidence type="ECO:0000313" key="2">
    <source>
        <dbReference type="Proteomes" id="UP000006860"/>
    </source>
</evidence>
<keyword evidence="2" id="KW-1185">Reference proteome</keyword>
<sequence>MTKNQRIMNSVFVRYKGTANFRFMEGEDFFDDDIESVGECSEAEYQIEAACPEIDNFTITDAEYDGECLSVNARISGIVLVMVPWEHSDKMQPDQIKFLEASVVSYLSAGVDCVERVNVTLSTQDHTVIAAT</sequence>
<gene>
    <name evidence="1" type="ordered locus">Plabr_0987</name>
</gene>
<accession>F0SJ66</accession>
<proteinExistence type="predicted"/>
<dbReference type="STRING" id="756272.Plabr_0987"/>